<dbReference type="InterPro" id="IPR042287">
    <property type="entry name" value="FhaA_N_sf"/>
</dbReference>
<dbReference type="InterPro" id="IPR022128">
    <property type="entry name" value="FhaA_N"/>
</dbReference>
<dbReference type="CDD" id="cd00060">
    <property type="entry name" value="FHA"/>
    <property type="match status" value="1"/>
</dbReference>
<dbReference type="InterPro" id="IPR008984">
    <property type="entry name" value="SMAD_FHA_dom_sf"/>
</dbReference>
<protein>
    <recommendedName>
        <fullName evidence="3">FHA domain-containing protein</fullName>
    </recommendedName>
</protein>
<feature type="region of interest" description="Disordered" evidence="2">
    <location>
        <begin position="120"/>
        <end position="167"/>
    </location>
</feature>
<dbReference type="PANTHER" id="PTHR23308">
    <property type="entry name" value="NUCLEAR INHIBITOR OF PROTEIN PHOSPHATASE-1"/>
    <property type="match status" value="1"/>
</dbReference>
<keyword evidence="5" id="KW-1185">Reference proteome</keyword>
<gene>
    <name evidence="4" type="ORF">J2S57_002062</name>
</gene>
<accession>A0ABT9P0W7</accession>
<evidence type="ECO:0000313" key="4">
    <source>
        <dbReference type="EMBL" id="MDP9826313.1"/>
    </source>
</evidence>
<evidence type="ECO:0000256" key="1">
    <source>
        <dbReference type="ARBA" id="ARBA00022553"/>
    </source>
</evidence>
<dbReference type="Proteomes" id="UP001235712">
    <property type="component" value="Unassembled WGS sequence"/>
</dbReference>
<dbReference type="SUPFAM" id="SSF49879">
    <property type="entry name" value="SMAD/FHA domain"/>
    <property type="match status" value="1"/>
</dbReference>
<dbReference type="InterPro" id="IPR000253">
    <property type="entry name" value="FHA_dom"/>
</dbReference>
<dbReference type="Pfam" id="PF12401">
    <property type="entry name" value="FhaA_N"/>
    <property type="match status" value="1"/>
</dbReference>
<feature type="compositionally biased region" description="Low complexity" evidence="2">
    <location>
        <begin position="132"/>
        <end position="147"/>
    </location>
</feature>
<sequence length="254" mass="27793">MGMFDRMEKGIERAVNGAFAKAFRSEVQPVEIASALRREIDDRATVVARGRTLAPNTFVVELGAGDHQRLGEWEDTLGDELRDVVAEHAGNQEYSFVGPITVRFEEAPDLDTGLFRVRSTTTRGTRPAQPHPQQQALSRPQQQPQSQGYDNYGQPPAPQQPDHPSLVVDGRVYPITAAVTVIGRGTEADVIVDDIGVSRRHAEVRVEHGRLVAADLGSTNGTYVDGERINTAEVVDGSQIKIGRSTLVVRFGSW</sequence>
<keyword evidence="1" id="KW-0597">Phosphoprotein</keyword>
<organism evidence="4 5">
    <name type="scientific">Kineosporia succinea</name>
    <dbReference type="NCBI Taxonomy" id="84632"/>
    <lineage>
        <taxon>Bacteria</taxon>
        <taxon>Bacillati</taxon>
        <taxon>Actinomycetota</taxon>
        <taxon>Actinomycetes</taxon>
        <taxon>Kineosporiales</taxon>
        <taxon>Kineosporiaceae</taxon>
        <taxon>Kineosporia</taxon>
    </lineage>
</organism>
<feature type="domain" description="FHA" evidence="3">
    <location>
        <begin position="180"/>
        <end position="229"/>
    </location>
</feature>
<comment type="caution">
    <text evidence="4">The sequence shown here is derived from an EMBL/GenBank/DDBJ whole genome shotgun (WGS) entry which is preliminary data.</text>
</comment>
<dbReference type="SMART" id="SM00240">
    <property type="entry name" value="FHA"/>
    <property type="match status" value="1"/>
</dbReference>
<name>A0ABT9P0W7_9ACTN</name>
<dbReference type="Gene3D" id="2.60.200.20">
    <property type="match status" value="1"/>
</dbReference>
<dbReference type="EMBL" id="JAUSQZ010000001">
    <property type="protein sequence ID" value="MDP9826313.1"/>
    <property type="molecule type" value="Genomic_DNA"/>
</dbReference>
<proteinExistence type="predicted"/>
<reference evidence="4 5" key="1">
    <citation type="submission" date="2023-07" db="EMBL/GenBank/DDBJ databases">
        <title>Sequencing the genomes of 1000 actinobacteria strains.</title>
        <authorList>
            <person name="Klenk H.-P."/>
        </authorList>
    </citation>
    <scope>NUCLEOTIDE SEQUENCE [LARGE SCALE GENOMIC DNA]</scope>
    <source>
        <strain evidence="4 5">DSM 44388</strain>
    </source>
</reference>
<dbReference type="Gene3D" id="3.30.2320.60">
    <property type="entry name" value="FhaA, phosphopeptide-binding domain (DUF3662)"/>
    <property type="match status" value="1"/>
</dbReference>
<dbReference type="InterPro" id="IPR050923">
    <property type="entry name" value="Cell_Proc_Reg/RNA_Proc"/>
</dbReference>
<dbReference type="Pfam" id="PF00498">
    <property type="entry name" value="FHA"/>
    <property type="match status" value="1"/>
</dbReference>
<evidence type="ECO:0000313" key="5">
    <source>
        <dbReference type="Proteomes" id="UP001235712"/>
    </source>
</evidence>
<evidence type="ECO:0000256" key="2">
    <source>
        <dbReference type="SAM" id="MobiDB-lite"/>
    </source>
</evidence>
<dbReference type="PROSITE" id="PS50006">
    <property type="entry name" value="FHA_DOMAIN"/>
    <property type="match status" value="1"/>
</dbReference>
<evidence type="ECO:0000259" key="3">
    <source>
        <dbReference type="PROSITE" id="PS50006"/>
    </source>
</evidence>